<feature type="transmembrane region" description="Helical" evidence="6">
    <location>
        <begin position="124"/>
        <end position="144"/>
    </location>
</feature>
<evidence type="ECO:0000313" key="8">
    <source>
        <dbReference type="Proteomes" id="UP001165136"/>
    </source>
</evidence>
<keyword evidence="8" id="KW-1185">Reference proteome</keyword>
<evidence type="ECO:0000256" key="2">
    <source>
        <dbReference type="ARBA" id="ARBA00005268"/>
    </source>
</evidence>
<keyword evidence="4 6" id="KW-1133">Transmembrane helix</keyword>
<dbReference type="PANTHER" id="PTHR30028:SF0">
    <property type="entry name" value="PROTEIN ALUMINUM SENSITIVE 3"/>
    <property type="match status" value="1"/>
</dbReference>
<gene>
    <name evidence="7" type="ORF">Atai01_13790</name>
</gene>
<dbReference type="InterPro" id="IPR005226">
    <property type="entry name" value="UPF0014_fam"/>
</dbReference>
<evidence type="ECO:0000256" key="3">
    <source>
        <dbReference type="ARBA" id="ARBA00022692"/>
    </source>
</evidence>
<dbReference type="AlphaFoldDB" id="A0A9W6VDG8"/>
<feature type="transmembrane region" description="Helical" evidence="6">
    <location>
        <begin position="12"/>
        <end position="29"/>
    </location>
</feature>
<dbReference type="Pfam" id="PF03649">
    <property type="entry name" value="UPF0014"/>
    <property type="match status" value="1"/>
</dbReference>
<evidence type="ECO:0000256" key="5">
    <source>
        <dbReference type="ARBA" id="ARBA00023136"/>
    </source>
</evidence>
<keyword evidence="3 6" id="KW-0812">Transmembrane</keyword>
<comment type="caution">
    <text evidence="7">The sequence shown here is derived from an EMBL/GenBank/DDBJ whole genome shotgun (WGS) entry which is preliminary data.</text>
</comment>
<feature type="transmembrane region" description="Helical" evidence="6">
    <location>
        <begin position="66"/>
        <end position="84"/>
    </location>
</feature>
<dbReference type="EMBL" id="BSTI01000003">
    <property type="protein sequence ID" value="GLY64760.1"/>
    <property type="molecule type" value="Genomic_DNA"/>
</dbReference>
<comment type="similarity">
    <text evidence="2">Belongs to the UPF0014 family.</text>
</comment>
<keyword evidence="5 6" id="KW-0472">Membrane</keyword>
<feature type="transmembrane region" description="Helical" evidence="6">
    <location>
        <begin position="193"/>
        <end position="211"/>
    </location>
</feature>
<evidence type="ECO:0000256" key="6">
    <source>
        <dbReference type="SAM" id="Phobius"/>
    </source>
</evidence>
<evidence type="ECO:0000256" key="1">
    <source>
        <dbReference type="ARBA" id="ARBA00004141"/>
    </source>
</evidence>
<reference evidence="7" key="1">
    <citation type="submission" date="2023-03" db="EMBL/GenBank/DDBJ databases">
        <title>Amycolatopsis taiwanensis NBRC 103393.</title>
        <authorList>
            <person name="Ichikawa N."/>
            <person name="Sato H."/>
            <person name="Tonouchi N."/>
        </authorList>
    </citation>
    <scope>NUCLEOTIDE SEQUENCE</scope>
    <source>
        <strain evidence="7">NBRC 103393</strain>
    </source>
</reference>
<accession>A0A9W6VDG8</accession>
<proteinExistence type="inferred from homology"/>
<comment type="subcellular location">
    <subcellularLocation>
        <location evidence="1">Membrane</location>
        <topology evidence="1">Multi-pass membrane protein</topology>
    </subcellularLocation>
</comment>
<sequence length="276" mass="28562">MTTGLSVPDWGEVAASLVLVAVAAAIAYRQRLRLTRDLIVAAVRAGIQLVAVGAVLLVVFQHAGLPGAFGWVALMIVIAGQVAGRRGAGLPHARGTATAGVAAGSVITLGTLVALGVISSESRVVVPIGGMIVSGAMQATGLALRRLREDAQSARPAIEARLSLGLSARAAFLPHQRSALRTALLPAVDSTKVVGLISLPGAMTGLILAAVDPLTAIRYQIVVMYMLLAATALAALVSTRLAERALFDHAHRLVPLIAPTPRTRWRYGPANRSDHA</sequence>
<dbReference type="RefSeq" id="WP_285486263.1">
    <property type="nucleotide sequence ID" value="NZ_BSTI01000003.1"/>
</dbReference>
<dbReference type="PANTHER" id="PTHR30028">
    <property type="entry name" value="UPF0014 INNER MEMBRANE PROTEIN YBBM-RELATED"/>
    <property type="match status" value="1"/>
</dbReference>
<organism evidence="7 8">
    <name type="scientific">Amycolatopsis taiwanensis</name>
    <dbReference type="NCBI Taxonomy" id="342230"/>
    <lineage>
        <taxon>Bacteria</taxon>
        <taxon>Bacillati</taxon>
        <taxon>Actinomycetota</taxon>
        <taxon>Actinomycetes</taxon>
        <taxon>Pseudonocardiales</taxon>
        <taxon>Pseudonocardiaceae</taxon>
        <taxon>Amycolatopsis</taxon>
    </lineage>
</organism>
<evidence type="ECO:0008006" key="9">
    <source>
        <dbReference type="Google" id="ProtNLM"/>
    </source>
</evidence>
<evidence type="ECO:0000256" key="4">
    <source>
        <dbReference type="ARBA" id="ARBA00022989"/>
    </source>
</evidence>
<evidence type="ECO:0000313" key="7">
    <source>
        <dbReference type="EMBL" id="GLY64760.1"/>
    </source>
</evidence>
<feature type="transmembrane region" description="Helical" evidence="6">
    <location>
        <begin position="41"/>
        <end position="60"/>
    </location>
</feature>
<protein>
    <recommendedName>
        <fullName evidence="9">Iron export ABC transporter permease subunit FetB</fullName>
    </recommendedName>
</protein>
<name>A0A9W6VDG8_9PSEU</name>
<feature type="transmembrane region" description="Helical" evidence="6">
    <location>
        <begin position="96"/>
        <end position="118"/>
    </location>
</feature>
<dbReference type="GO" id="GO:0005886">
    <property type="term" value="C:plasma membrane"/>
    <property type="evidence" value="ECO:0007669"/>
    <property type="project" value="TreeGrafter"/>
</dbReference>
<feature type="transmembrane region" description="Helical" evidence="6">
    <location>
        <begin position="217"/>
        <end position="237"/>
    </location>
</feature>
<dbReference type="Proteomes" id="UP001165136">
    <property type="component" value="Unassembled WGS sequence"/>
</dbReference>